<dbReference type="PANTHER" id="PTHR19857">
    <property type="entry name" value="MITOCHONDRIAL DIVISION PROTEIN 1-RELATED"/>
    <property type="match status" value="1"/>
</dbReference>
<dbReference type="InterPro" id="IPR036322">
    <property type="entry name" value="WD40_repeat_dom_sf"/>
</dbReference>
<proteinExistence type="predicted"/>
<keyword evidence="2" id="KW-0677">Repeat</keyword>
<dbReference type="InterPro" id="IPR015943">
    <property type="entry name" value="WD40/YVTN_repeat-like_dom_sf"/>
</dbReference>
<accession>A0ABP0UQ19</accession>
<gene>
    <name evidence="3" type="ORF">CSSPTR1EN2_LOCUS18640</name>
</gene>
<dbReference type="InterPro" id="IPR051179">
    <property type="entry name" value="WD_repeat_multifunction"/>
</dbReference>
<evidence type="ECO:0000313" key="4">
    <source>
        <dbReference type="Proteomes" id="UP001497512"/>
    </source>
</evidence>
<protein>
    <submittedName>
        <fullName evidence="3">Uncharacterized protein</fullName>
    </submittedName>
</protein>
<dbReference type="EMBL" id="OZ019897">
    <property type="protein sequence ID" value="CAK9227240.1"/>
    <property type="molecule type" value="Genomic_DNA"/>
</dbReference>
<dbReference type="InterPro" id="IPR001680">
    <property type="entry name" value="WD40_rpt"/>
</dbReference>
<keyword evidence="4" id="KW-1185">Reference proteome</keyword>
<organism evidence="3 4">
    <name type="scientific">Sphagnum troendelagicum</name>
    <dbReference type="NCBI Taxonomy" id="128251"/>
    <lineage>
        <taxon>Eukaryota</taxon>
        <taxon>Viridiplantae</taxon>
        <taxon>Streptophyta</taxon>
        <taxon>Embryophyta</taxon>
        <taxon>Bryophyta</taxon>
        <taxon>Sphagnophytina</taxon>
        <taxon>Sphagnopsida</taxon>
        <taxon>Sphagnales</taxon>
        <taxon>Sphagnaceae</taxon>
        <taxon>Sphagnum</taxon>
    </lineage>
</organism>
<evidence type="ECO:0000256" key="2">
    <source>
        <dbReference type="ARBA" id="ARBA00022737"/>
    </source>
</evidence>
<dbReference type="SUPFAM" id="SSF50978">
    <property type="entry name" value="WD40 repeat-like"/>
    <property type="match status" value="1"/>
</dbReference>
<dbReference type="Gene3D" id="2.130.10.10">
    <property type="entry name" value="YVTN repeat-like/Quinoprotein amine dehydrogenase"/>
    <property type="match status" value="1"/>
</dbReference>
<sequence>MDRFVVRKSGPDLLQASKQIPSRKGWGLDAYQVDGKLSGVYKHALLRFLSQSYSEIGNFPQTNLGRQFPPPVHAQVWQGSVNHALFRFSEIVGMASGNTYFTSRPIVTCVQFDAQGVYLASVSSNGCLSIHDFEALYCMAGGSQADEAKPIVHIDTRHKLEAIKWNPANQEEVACVASGSHKLYIYDIAKVSSTPQQVLCVKSPRNQNGQPGALFDLCYFRFEQDRVLACGNENKVHLWDRRTGKLPSLSLQAPVGAGDLNSLELSNDEQLVFAGCEGGHVFLWDFRGGRNSAAFVTPGEAYHPPLRSVKLTTCLEDIADLRAQTKIESSSVHSISLNPSCGHQLAFHLNNGWSGALDLMSFAISHIHCPPPIWCLELGSLYTQAPWMTVRRRRSAWLASNSMYAVGCTMDSHINILDFAPGSYSGCSVNGNRFVFYPSCYKLKSSHEEQCQREVRTSEPVVCIGAHPSNDCLVAGTQGGSLLLIAQRRISSDSEDAPIDPAAGILAPNVMLNVSEMLEIRDSGMPSTTSNEW</sequence>
<dbReference type="Proteomes" id="UP001497512">
    <property type="component" value="Chromosome 5"/>
</dbReference>
<reference evidence="3" key="1">
    <citation type="submission" date="2024-02" db="EMBL/GenBank/DDBJ databases">
        <authorList>
            <consortium name="ELIXIR-Norway"/>
            <consortium name="Elixir Norway"/>
        </authorList>
    </citation>
    <scope>NUCLEOTIDE SEQUENCE</scope>
</reference>
<dbReference type="SMART" id="SM00320">
    <property type="entry name" value="WD40"/>
    <property type="match status" value="5"/>
</dbReference>
<dbReference type="PANTHER" id="PTHR19857:SF21">
    <property type="entry name" value="ANAPHASE-PROMOTING COMPLEX SUBUNIT 4 WD40 DOMAIN-CONTAINING PROTEIN"/>
    <property type="match status" value="1"/>
</dbReference>
<evidence type="ECO:0000256" key="1">
    <source>
        <dbReference type="ARBA" id="ARBA00022574"/>
    </source>
</evidence>
<name>A0ABP0UQ19_9BRYO</name>
<evidence type="ECO:0000313" key="3">
    <source>
        <dbReference type="EMBL" id="CAK9227240.1"/>
    </source>
</evidence>
<dbReference type="Pfam" id="PF00400">
    <property type="entry name" value="WD40"/>
    <property type="match status" value="2"/>
</dbReference>
<keyword evidence="1" id="KW-0853">WD repeat</keyword>